<dbReference type="Pfam" id="PF00999">
    <property type="entry name" value="Na_H_Exchanger"/>
    <property type="match status" value="1"/>
</dbReference>
<keyword evidence="7" id="KW-0406">Ion transport</keyword>
<evidence type="ECO:0000256" key="7">
    <source>
        <dbReference type="ARBA" id="ARBA00023065"/>
    </source>
</evidence>
<keyword evidence="3" id="KW-0050">Antiport</keyword>
<evidence type="ECO:0000259" key="10">
    <source>
        <dbReference type="PROSITE" id="PS51202"/>
    </source>
</evidence>
<organism evidence="11 12">
    <name type="scientific">Evtepia gabavorous</name>
    <dbReference type="NCBI Taxonomy" id="2211183"/>
    <lineage>
        <taxon>Bacteria</taxon>
        <taxon>Bacillati</taxon>
        <taxon>Bacillota</taxon>
        <taxon>Clostridia</taxon>
        <taxon>Eubacteriales</taxon>
        <taxon>Evtepia</taxon>
    </lineage>
</organism>
<dbReference type="Pfam" id="PF02080">
    <property type="entry name" value="TrkA_C"/>
    <property type="match status" value="2"/>
</dbReference>
<dbReference type="GO" id="GO:0008324">
    <property type="term" value="F:monoatomic cation transmembrane transporter activity"/>
    <property type="evidence" value="ECO:0007669"/>
    <property type="project" value="InterPro"/>
</dbReference>
<evidence type="ECO:0000313" key="11">
    <source>
        <dbReference type="EMBL" id="RFT05743.1"/>
    </source>
</evidence>
<dbReference type="InterPro" id="IPR038770">
    <property type="entry name" value="Na+/solute_symporter_sf"/>
</dbReference>
<keyword evidence="4" id="KW-1003">Cell membrane</keyword>
<feature type="transmembrane region" description="Helical" evidence="9">
    <location>
        <begin position="161"/>
        <end position="183"/>
    </location>
</feature>
<dbReference type="PANTHER" id="PTHR32507:SF7">
    <property type="entry name" value="K(+)_H(+) ANTIPORTER NHAP2"/>
    <property type="match status" value="1"/>
</dbReference>
<evidence type="ECO:0000256" key="5">
    <source>
        <dbReference type="ARBA" id="ARBA00022692"/>
    </source>
</evidence>
<evidence type="ECO:0000256" key="6">
    <source>
        <dbReference type="ARBA" id="ARBA00022989"/>
    </source>
</evidence>
<feature type="transmembrane region" description="Helical" evidence="9">
    <location>
        <begin position="53"/>
        <end position="73"/>
    </location>
</feature>
<dbReference type="OrthoDB" id="9810759at2"/>
<dbReference type="PANTHER" id="PTHR32507">
    <property type="entry name" value="NA(+)/H(+) ANTIPORTER 1"/>
    <property type="match status" value="1"/>
</dbReference>
<keyword evidence="6 9" id="KW-1133">Transmembrane helix</keyword>
<protein>
    <submittedName>
        <fullName evidence="11">Potassium/proton antiporter</fullName>
    </submittedName>
</protein>
<feature type="transmembrane region" description="Helical" evidence="9">
    <location>
        <begin position="359"/>
        <end position="382"/>
    </location>
</feature>
<dbReference type="SUPFAM" id="SSF116726">
    <property type="entry name" value="TrkA C-terminal domain-like"/>
    <property type="match status" value="2"/>
</dbReference>
<proteinExistence type="predicted"/>
<feature type="transmembrane region" description="Helical" evidence="9">
    <location>
        <begin position="263"/>
        <end position="287"/>
    </location>
</feature>
<dbReference type="GeneID" id="97996277"/>
<dbReference type="Gene3D" id="1.20.1530.20">
    <property type="match status" value="1"/>
</dbReference>
<evidence type="ECO:0000256" key="3">
    <source>
        <dbReference type="ARBA" id="ARBA00022449"/>
    </source>
</evidence>
<sequence length="537" mass="57608">MTHLLLLSALVILACVLCNKLSSKLGVPTLLAFILLGMFFGSDGVVKIPFDNYGLAQNICSFALIFIMFYGGFGTNWSQAKPVAGKAAILSSFGTAFTAGLVGLFCWAVLSLPTLESFLLGAVIASTDAASVFSILRSKRLNLRDHTASLLEVESGSNDPFSYMLTLILLTLMTGEISAPAVVYQIFAQLVYGGALGVGVALAARAFLRRFRFASEGFDAIFLVAVALLSYVVPTLLEGNGYLSVYITGILLGNSQLENKKALVNFFDGATGLMQMLLFFLLGLLSFPSQLPAIAPTALAVVLFLTFVARPAVVFLLMAPFRSSPRQMALVAWSGMRGAASIVFSILAITSPAVTNLDLYHIVFFIVLFSILVQGTLIPVVAKKLNMTDQEANVLKTFTDYTDEVPVQFLQCTLPPDHPWAGQALRTLSLPPDCLLVLLLRRGQQWVPHGSTVLEPGDTLILSGRAGGAIQGVRLYERTLETGDPWLDRPLSTLSTGTRLIILVRRGGDVLIPKGDTVLLAGDTLVINDSGVLPPEP</sequence>
<keyword evidence="2" id="KW-0813">Transport</keyword>
<evidence type="ECO:0000256" key="9">
    <source>
        <dbReference type="SAM" id="Phobius"/>
    </source>
</evidence>
<dbReference type="GO" id="GO:0005886">
    <property type="term" value="C:plasma membrane"/>
    <property type="evidence" value="ECO:0007669"/>
    <property type="project" value="UniProtKB-SubCell"/>
</dbReference>
<dbReference type="AlphaFoldDB" id="A0A3E2B126"/>
<dbReference type="InterPro" id="IPR006153">
    <property type="entry name" value="Cation/H_exchanger_TM"/>
</dbReference>
<keyword evidence="5 9" id="KW-0812">Transmembrane</keyword>
<accession>A0A3E2B126</accession>
<dbReference type="InterPro" id="IPR036721">
    <property type="entry name" value="RCK_C_sf"/>
</dbReference>
<dbReference type="GO" id="GO:0006813">
    <property type="term" value="P:potassium ion transport"/>
    <property type="evidence" value="ECO:0007669"/>
    <property type="project" value="InterPro"/>
</dbReference>
<reference evidence="11 12" key="1">
    <citation type="submission" date="2018-07" db="EMBL/GenBank/DDBJ databases">
        <title>GABA Modulating Bacteria of the Human Gut Microbiota.</title>
        <authorList>
            <person name="Strandwitz P."/>
            <person name="Kim K.H."/>
            <person name="Terekhova D."/>
            <person name="Liu J.K."/>
            <person name="Sharma A."/>
            <person name="Levering J."/>
            <person name="Mcdonald D."/>
            <person name="Dietrich D."/>
            <person name="Ramadhar T.R."/>
            <person name="Lekbua A."/>
            <person name="Mroue N."/>
            <person name="Liston C."/>
            <person name="Stewart E.J."/>
            <person name="Dubin M.J."/>
            <person name="Zengler K."/>
            <person name="Knight R."/>
            <person name="Gilbert J.A."/>
            <person name="Clardy J."/>
            <person name="Lewis K."/>
        </authorList>
    </citation>
    <scope>NUCLEOTIDE SEQUENCE [LARGE SCALE GENOMIC DNA]</scope>
    <source>
        <strain evidence="11 12">KLE1738</strain>
    </source>
</reference>
<evidence type="ECO:0000313" key="12">
    <source>
        <dbReference type="Proteomes" id="UP000260649"/>
    </source>
</evidence>
<dbReference type="GO" id="GO:1902600">
    <property type="term" value="P:proton transmembrane transport"/>
    <property type="evidence" value="ECO:0007669"/>
    <property type="project" value="InterPro"/>
</dbReference>
<comment type="subcellular location">
    <subcellularLocation>
        <location evidence="1">Cell membrane</location>
        <topology evidence="1">Multi-pass membrane protein</topology>
    </subcellularLocation>
</comment>
<feature type="domain" description="RCK C-terminal" evidence="10">
    <location>
        <begin position="396"/>
        <end position="479"/>
    </location>
</feature>
<dbReference type="Proteomes" id="UP000260649">
    <property type="component" value="Unassembled WGS sequence"/>
</dbReference>
<feature type="transmembrane region" description="Helical" evidence="9">
    <location>
        <begin position="293"/>
        <end position="318"/>
    </location>
</feature>
<dbReference type="InterPro" id="IPR006037">
    <property type="entry name" value="RCK_C"/>
</dbReference>
<feature type="transmembrane region" description="Helical" evidence="9">
    <location>
        <begin position="88"/>
        <end position="110"/>
    </location>
</feature>
<dbReference type="EMBL" id="QQRQ01000031">
    <property type="protein sequence ID" value="RFT05743.1"/>
    <property type="molecule type" value="Genomic_DNA"/>
</dbReference>
<feature type="transmembrane region" description="Helical" evidence="9">
    <location>
        <begin position="28"/>
        <end position="46"/>
    </location>
</feature>
<feature type="transmembrane region" description="Helical" evidence="9">
    <location>
        <begin position="330"/>
        <end position="353"/>
    </location>
</feature>
<keyword evidence="12" id="KW-1185">Reference proteome</keyword>
<dbReference type="PROSITE" id="PS51202">
    <property type="entry name" value="RCK_C"/>
    <property type="match status" value="2"/>
</dbReference>
<feature type="transmembrane region" description="Helical" evidence="9">
    <location>
        <begin position="190"/>
        <end position="208"/>
    </location>
</feature>
<dbReference type="NCBIfam" id="NF003715">
    <property type="entry name" value="PRK05326.1-2"/>
    <property type="match status" value="1"/>
</dbReference>
<keyword evidence="8 9" id="KW-0472">Membrane</keyword>
<name>A0A3E2B126_9FIRM</name>
<dbReference type="GO" id="GO:0015297">
    <property type="term" value="F:antiporter activity"/>
    <property type="evidence" value="ECO:0007669"/>
    <property type="project" value="UniProtKB-KW"/>
</dbReference>
<evidence type="ECO:0000256" key="4">
    <source>
        <dbReference type="ARBA" id="ARBA00022475"/>
    </source>
</evidence>
<evidence type="ECO:0000256" key="2">
    <source>
        <dbReference type="ARBA" id="ARBA00022448"/>
    </source>
</evidence>
<dbReference type="Gene3D" id="3.30.70.1450">
    <property type="entry name" value="Regulator of K+ conductance, C-terminal domain"/>
    <property type="match status" value="2"/>
</dbReference>
<gene>
    <name evidence="11" type="ORF">DV520_11085</name>
</gene>
<dbReference type="NCBIfam" id="NF003716">
    <property type="entry name" value="PRK05326.1-3"/>
    <property type="match status" value="1"/>
</dbReference>
<dbReference type="RefSeq" id="WP_117142859.1">
    <property type="nucleotide sequence ID" value="NZ_CAKXKJ010000021.1"/>
</dbReference>
<evidence type="ECO:0000256" key="1">
    <source>
        <dbReference type="ARBA" id="ARBA00004651"/>
    </source>
</evidence>
<comment type="caution">
    <text evidence="11">The sequence shown here is derived from an EMBL/GenBank/DDBJ whole genome shotgun (WGS) entry which is preliminary data.</text>
</comment>
<feature type="domain" description="RCK C-terminal" evidence="10">
    <location>
        <begin position="480"/>
        <end position="527"/>
    </location>
</feature>
<feature type="transmembrane region" description="Helical" evidence="9">
    <location>
        <begin position="220"/>
        <end position="243"/>
    </location>
</feature>
<evidence type="ECO:0000256" key="8">
    <source>
        <dbReference type="ARBA" id="ARBA00023136"/>
    </source>
</evidence>